<accession>A0A449I1H5</accession>
<dbReference type="AlphaFoldDB" id="A0A449I1H5"/>
<evidence type="ECO:0000313" key="2">
    <source>
        <dbReference type="Proteomes" id="UP000396835"/>
    </source>
</evidence>
<dbReference type="EMBL" id="CAACYH010000004">
    <property type="protein sequence ID" value="VFB13323.1"/>
    <property type="molecule type" value="Genomic_DNA"/>
</dbReference>
<sequence>MDAIGVNRISVPKASFLGVEEGVPRCRRPRSSVPLIRHLGEEKKEGRYRLKINLISIHSQKGMRKVPIVIFFLHSKNALSLSGGDESAGKHKKMRVCCNFSYLPCV</sequence>
<protein>
    <submittedName>
        <fullName evidence="1">Uncharacterized protein</fullName>
    </submittedName>
</protein>
<proteinExistence type="predicted"/>
<organism evidence="1 2">
    <name type="scientific">Prevotella heparinolytica</name>
    <dbReference type="NCBI Taxonomy" id="28113"/>
    <lineage>
        <taxon>Bacteria</taxon>
        <taxon>Pseudomonadati</taxon>
        <taxon>Bacteroidota</taxon>
        <taxon>Bacteroidia</taxon>
        <taxon>Bacteroidales</taxon>
        <taxon>Bacteroidaceae</taxon>
        <taxon>Bacteroides</taxon>
    </lineage>
</organism>
<name>A0A449I1H5_9BACE</name>
<evidence type="ECO:0000313" key="1">
    <source>
        <dbReference type="EMBL" id="VFB13323.1"/>
    </source>
</evidence>
<reference evidence="1 2" key="1">
    <citation type="submission" date="2019-02" db="EMBL/GenBank/DDBJ databases">
        <authorList>
            <consortium name="Pathogen Informatics"/>
        </authorList>
    </citation>
    <scope>NUCLEOTIDE SEQUENCE [LARGE SCALE GENOMIC DNA]</scope>
    <source>
        <strain evidence="1 2">3012STDY7078512</strain>
    </source>
</reference>
<dbReference type="Proteomes" id="UP000396835">
    <property type="component" value="Unassembled WGS sequence"/>
</dbReference>
<gene>
    <name evidence="1" type="ORF">NCTC7812_00846</name>
</gene>